<dbReference type="Gene3D" id="3.30.470.20">
    <property type="entry name" value="ATP-grasp fold, B domain"/>
    <property type="match status" value="1"/>
</dbReference>
<organism evidence="4 5">
    <name type="scientific">Klebsiella michiganensis</name>
    <dbReference type="NCBI Taxonomy" id="1134687"/>
    <lineage>
        <taxon>Bacteria</taxon>
        <taxon>Pseudomonadati</taxon>
        <taxon>Pseudomonadota</taxon>
        <taxon>Gammaproteobacteria</taxon>
        <taxon>Enterobacterales</taxon>
        <taxon>Enterobacteriaceae</taxon>
        <taxon>Klebsiella/Raoultella group</taxon>
        <taxon>Klebsiella</taxon>
    </lineage>
</organism>
<dbReference type="PANTHER" id="PTHR21621">
    <property type="entry name" value="RIBOSOMAL PROTEIN S6 MODIFICATION PROTEIN"/>
    <property type="match status" value="1"/>
</dbReference>
<dbReference type="InterPro" id="IPR013651">
    <property type="entry name" value="ATP-grasp_RimK-type"/>
</dbReference>
<dbReference type="InterPro" id="IPR011761">
    <property type="entry name" value="ATP-grasp"/>
</dbReference>
<evidence type="ECO:0000313" key="5">
    <source>
        <dbReference type="Proteomes" id="UP000254863"/>
    </source>
</evidence>
<dbReference type="AlphaFoldDB" id="A0A7H4N2Y1"/>
<dbReference type="PANTHER" id="PTHR21621:SF7">
    <property type="entry name" value="RIBOSOMAL PROTEIN BS6--L-GLUTAMATE LIGASE"/>
    <property type="match status" value="1"/>
</dbReference>
<keyword evidence="2" id="KW-0067">ATP-binding</keyword>
<keyword evidence="4" id="KW-0436">Ligase</keyword>
<evidence type="ECO:0000256" key="2">
    <source>
        <dbReference type="PROSITE-ProRule" id="PRU00409"/>
    </source>
</evidence>
<dbReference type="EC" id="6.3.2.-" evidence="4"/>
<keyword evidence="4" id="KW-0808">Transferase</keyword>
<keyword evidence="2" id="KW-0547">Nucleotide-binding</keyword>
<dbReference type="GO" id="GO:0018169">
    <property type="term" value="F:ribosomal S6-glutamic acid ligase activity"/>
    <property type="evidence" value="ECO:0007669"/>
    <property type="project" value="TreeGrafter"/>
</dbReference>
<dbReference type="GO" id="GO:0046872">
    <property type="term" value="F:metal ion binding"/>
    <property type="evidence" value="ECO:0007669"/>
    <property type="project" value="InterPro"/>
</dbReference>
<name>A0A7H4N2Y1_9ENTR</name>
<feature type="domain" description="ATP-grasp" evidence="3">
    <location>
        <begin position="25"/>
        <end position="87"/>
    </location>
</feature>
<evidence type="ECO:0000259" key="3">
    <source>
        <dbReference type="PROSITE" id="PS50975"/>
    </source>
</evidence>
<dbReference type="PROSITE" id="PS50975">
    <property type="entry name" value="ATP_GRASP"/>
    <property type="match status" value="1"/>
</dbReference>
<sequence>MNGGRKEGDFRSNLHRGGVASVAYISEQEREMAIKAAQTLGLDVAGVDILRAARGPLVMEVNASPGLEGIETTTGVDIAGKNDRLDRTTSHARILSENGRIIPFHDTVMEQDAFFA</sequence>
<dbReference type="Proteomes" id="UP000254863">
    <property type="component" value="Unassembled WGS sequence"/>
</dbReference>
<evidence type="ECO:0000313" key="4">
    <source>
        <dbReference type="EMBL" id="STV76208.1"/>
    </source>
</evidence>
<dbReference type="GO" id="GO:0009432">
    <property type="term" value="P:SOS response"/>
    <property type="evidence" value="ECO:0007669"/>
    <property type="project" value="TreeGrafter"/>
</dbReference>
<dbReference type="Pfam" id="PF08443">
    <property type="entry name" value="RimK"/>
    <property type="match status" value="1"/>
</dbReference>
<evidence type="ECO:0000256" key="1">
    <source>
        <dbReference type="ARBA" id="ARBA00023211"/>
    </source>
</evidence>
<reference evidence="4 5" key="1">
    <citation type="submission" date="2018-06" db="EMBL/GenBank/DDBJ databases">
        <authorList>
            <consortium name="Pathogen Informatics"/>
            <person name="Doyle S."/>
        </authorList>
    </citation>
    <scope>NUCLEOTIDE SEQUENCE [LARGE SCALE GENOMIC DNA]</scope>
    <source>
        <strain evidence="4 5">NCTC11685</strain>
    </source>
</reference>
<accession>A0A7H4N2Y1</accession>
<gene>
    <name evidence="4" type="primary">lysX_1</name>
    <name evidence="4" type="ORF">NCTC11685_01610</name>
</gene>
<dbReference type="GO" id="GO:0016740">
    <property type="term" value="F:transferase activity"/>
    <property type="evidence" value="ECO:0007669"/>
    <property type="project" value="UniProtKB-KW"/>
</dbReference>
<proteinExistence type="predicted"/>
<protein>
    <submittedName>
        <fullName evidence="4">Ribosomal protein S6 glutaminyl transferase</fullName>
        <ecNumber evidence="4">6.3.2.-</ecNumber>
    </submittedName>
</protein>
<dbReference type="EMBL" id="UGMS01000001">
    <property type="protein sequence ID" value="STV76208.1"/>
    <property type="molecule type" value="Genomic_DNA"/>
</dbReference>
<dbReference type="SUPFAM" id="SSF56059">
    <property type="entry name" value="Glutathione synthetase ATP-binding domain-like"/>
    <property type="match status" value="1"/>
</dbReference>
<keyword evidence="1" id="KW-0464">Manganese</keyword>
<dbReference type="GO" id="GO:0005524">
    <property type="term" value="F:ATP binding"/>
    <property type="evidence" value="ECO:0007669"/>
    <property type="project" value="UniProtKB-UniRule"/>
</dbReference>
<comment type="caution">
    <text evidence="4">The sequence shown here is derived from an EMBL/GenBank/DDBJ whole genome shotgun (WGS) entry which is preliminary data.</text>
</comment>
<dbReference type="GO" id="GO:0005737">
    <property type="term" value="C:cytoplasm"/>
    <property type="evidence" value="ECO:0007669"/>
    <property type="project" value="TreeGrafter"/>
</dbReference>